<dbReference type="EMBL" id="JAVRIB010000007">
    <property type="protein sequence ID" value="MDT0634947.1"/>
    <property type="molecule type" value="Genomic_DNA"/>
</dbReference>
<dbReference type="Gene3D" id="3.30.470.10">
    <property type="match status" value="1"/>
</dbReference>
<dbReference type="Proteomes" id="UP001251857">
    <property type="component" value="Unassembled WGS sequence"/>
</dbReference>
<gene>
    <name evidence="6" type="ORF">RM532_08235</name>
</gene>
<reference evidence="6 7" key="1">
    <citation type="submission" date="2023-09" db="EMBL/GenBank/DDBJ databases">
        <authorList>
            <person name="Rey-Velasco X."/>
        </authorList>
    </citation>
    <scope>NUCLEOTIDE SEQUENCE [LARGE SCALE GENOMIC DNA]</scope>
    <source>
        <strain evidence="6 7">W335</strain>
    </source>
</reference>
<dbReference type="Pfam" id="PF01063">
    <property type="entry name" value="Aminotran_4"/>
    <property type="match status" value="1"/>
</dbReference>
<dbReference type="RefSeq" id="WP_311652779.1">
    <property type="nucleotide sequence ID" value="NZ_JAVRIB010000007.1"/>
</dbReference>
<evidence type="ECO:0000256" key="4">
    <source>
        <dbReference type="RuleBase" id="RU004106"/>
    </source>
</evidence>
<keyword evidence="6" id="KW-0032">Aminotransferase</keyword>
<name>A0ABU3C065_9GAMM</name>
<evidence type="ECO:0000256" key="5">
    <source>
        <dbReference type="RuleBase" id="RU004516"/>
    </source>
</evidence>
<evidence type="ECO:0000313" key="7">
    <source>
        <dbReference type="Proteomes" id="UP001251857"/>
    </source>
</evidence>
<dbReference type="PROSITE" id="PS00770">
    <property type="entry name" value="AA_TRANSFER_CLASS_4"/>
    <property type="match status" value="1"/>
</dbReference>
<comment type="cofactor">
    <cofactor evidence="1 5">
        <name>pyridoxal 5'-phosphate</name>
        <dbReference type="ChEBI" id="CHEBI:597326"/>
    </cofactor>
</comment>
<keyword evidence="6" id="KW-0808">Transferase</keyword>
<evidence type="ECO:0000256" key="3">
    <source>
        <dbReference type="ARBA" id="ARBA00022898"/>
    </source>
</evidence>
<dbReference type="PANTHER" id="PTHR42743">
    <property type="entry name" value="AMINO-ACID AMINOTRANSFERASE"/>
    <property type="match status" value="1"/>
</dbReference>
<organism evidence="6 7">
    <name type="scientific">Spectribacter hydrogenoxidans</name>
    <dbReference type="NCBI Taxonomy" id="3075608"/>
    <lineage>
        <taxon>Bacteria</taxon>
        <taxon>Pseudomonadati</taxon>
        <taxon>Pseudomonadota</taxon>
        <taxon>Gammaproteobacteria</taxon>
        <taxon>Salinisphaerales</taxon>
        <taxon>Salinisphaeraceae</taxon>
        <taxon>Spectribacter</taxon>
    </lineage>
</organism>
<evidence type="ECO:0000313" key="6">
    <source>
        <dbReference type="EMBL" id="MDT0634947.1"/>
    </source>
</evidence>
<dbReference type="Gene3D" id="3.20.10.10">
    <property type="entry name" value="D-amino Acid Aminotransferase, subunit A, domain 2"/>
    <property type="match status" value="1"/>
</dbReference>
<dbReference type="InterPro" id="IPR043131">
    <property type="entry name" value="BCAT-like_N"/>
</dbReference>
<dbReference type="CDD" id="cd01558">
    <property type="entry name" value="D-AAT_like"/>
    <property type="match status" value="1"/>
</dbReference>
<keyword evidence="7" id="KW-1185">Reference proteome</keyword>
<dbReference type="InterPro" id="IPR050571">
    <property type="entry name" value="Class-IV_PLP-Dep_Aminotrnsfr"/>
</dbReference>
<dbReference type="InterPro" id="IPR036038">
    <property type="entry name" value="Aminotransferase-like"/>
</dbReference>
<keyword evidence="3 5" id="KW-0663">Pyridoxal phosphate</keyword>
<sequence length="281" mass="29888">MDTAYLNGRFLPLQEAQVPVLDRGFLFGDAVYEVIPVYDGRAYALADHIQRLGSSLRGIGLTDPLGPDGWTALVTDLIARNGNGDMAVYLQITRGAPPRRDHRPASATGPATVVGFCQTRPPVAASLLEQGVAAVVRDDTRWAHCDIKSTALLANVLLAGDAQANDANEAILVRDGRVTEGASSNVFAVSGSTLITPPLEAAILPGITRARVLALARRAAVTVAERPIPVAELHAADEIWLTSSTREIFPVTRLDGTPVGPGRPGPLWTRMRALLQADTHD</sequence>
<dbReference type="GO" id="GO:0008483">
    <property type="term" value="F:transaminase activity"/>
    <property type="evidence" value="ECO:0007669"/>
    <property type="project" value="UniProtKB-KW"/>
</dbReference>
<dbReference type="PANTHER" id="PTHR42743:SF10">
    <property type="entry name" value="D-ALANINE AMINOTRANSFERASE"/>
    <property type="match status" value="1"/>
</dbReference>
<dbReference type="InterPro" id="IPR001544">
    <property type="entry name" value="Aminotrans_IV"/>
</dbReference>
<dbReference type="InterPro" id="IPR018300">
    <property type="entry name" value="Aminotrans_IV_CS"/>
</dbReference>
<dbReference type="InterPro" id="IPR043132">
    <property type="entry name" value="BCAT-like_C"/>
</dbReference>
<proteinExistence type="inferred from homology"/>
<evidence type="ECO:0000256" key="2">
    <source>
        <dbReference type="ARBA" id="ARBA00009320"/>
    </source>
</evidence>
<evidence type="ECO:0000256" key="1">
    <source>
        <dbReference type="ARBA" id="ARBA00001933"/>
    </source>
</evidence>
<protein>
    <submittedName>
        <fullName evidence="6">D-amino acid aminotransferase</fullName>
    </submittedName>
</protein>
<accession>A0ABU3C065</accession>
<comment type="caution">
    <text evidence="6">The sequence shown here is derived from an EMBL/GenBank/DDBJ whole genome shotgun (WGS) entry which is preliminary data.</text>
</comment>
<comment type="similarity">
    <text evidence="2 4">Belongs to the class-IV pyridoxal-phosphate-dependent aminotransferase family.</text>
</comment>
<dbReference type="SUPFAM" id="SSF56752">
    <property type="entry name" value="D-aminoacid aminotransferase-like PLP-dependent enzymes"/>
    <property type="match status" value="1"/>
</dbReference>